<gene>
    <name evidence="1" type="ORF">E0H85_14885</name>
</gene>
<dbReference type="Pfam" id="PF19821">
    <property type="entry name" value="Phage_capsid_2"/>
    <property type="match status" value="1"/>
</dbReference>
<evidence type="ECO:0000313" key="1">
    <source>
        <dbReference type="EMBL" id="TCB55566.1"/>
    </source>
</evidence>
<dbReference type="InterPro" id="IPR045565">
    <property type="entry name" value="Phage_capsid_2"/>
</dbReference>
<dbReference type="AlphaFoldDB" id="A0A4R0EGA1"/>
<protein>
    <recommendedName>
        <fullName evidence="3">Phage capsid protein</fullName>
    </recommendedName>
</protein>
<dbReference type="Proteomes" id="UP000291380">
    <property type="component" value="Unassembled WGS sequence"/>
</dbReference>
<evidence type="ECO:0008006" key="3">
    <source>
        <dbReference type="Google" id="ProtNLM"/>
    </source>
</evidence>
<dbReference type="EMBL" id="SJOA01000026">
    <property type="protein sequence ID" value="TCB55566.1"/>
    <property type="molecule type" value="Genomic_DNA"/>
</dbReference>
<reference evidence="1 2" key="1">
    <citation type="submission" date="2019-02" db="EMBL/GenBank/DDBJ databases">
        <title>High diversity of culturable Acinetobacter species in natural soil and water ecosystems.</title>
        <authorList>
            <person name="Radolfova-Krizova L."/>
            <person name="Nemec A."/>
        </authorList>
    </citation>
    <scope>NUCLEOTIDE SEQUENCE [LARGE SCALE GENOMIC DNA]</scope>
    <source>
        <strain evidence="1 2">ANC 4281</strain>
    </source>
</reference>
<sequence>MATSYDTIDSVFCKQYADTYLALLEQKESKLLSTVNNIGSVQGTGWTVNELGSLGDGLGTVDRFGTTQYTDASFASRYAVMSDFSNFTRTAIQDLYKLKADPNDELLKRLHAKYNRKVDKVIYNALLGTAQRKETGADTFTAVALPATQVLGDAAAPLTKKLLIDIRTKMLSNDVEDEIYITYDSTMLNAILADTTLTSADFLAGQMLQNGSVNDFLGFKWTYYNGIKAVDGLSATGVAYTKDAVQIGINTISPLKIVEVETANRFHSIGHIESLGAIRTDEKKVVAFKFKV</sequence>
<organism evidence="1 2">
    <name type="scientific">Acinetobacter terrae</name>
    <dbReference type="NCBI Taxonomy" id="2731247"/>
    <lineage>
        <taxon>Bacteria</taxon>
        <taxon>Pseudomonadati</taxon>
        <taxon>Pseudomonadota</taxon>
        <taxon>Gammaproteobacteria</taxon>
        <taxon>Moraxellales</taxon>
        <taxon>Moraxellaceae</taxon>
        <taxon>Acinetobacter</taxon>
        <taxon>Acinetobacter Taxon 24</taxon>
    </lineage>
</organism>
<dbReference type="RefSeq" id="WP_131272011.1">
    <property type="nucleotide sequence ID" value="NZ_SJOA01000026.1"/>
</dbReference>
<proteinExistence type="predicted"/>
<name>A0A4R0EGA1_9GAMM</name>
<evidence type="ECO:0000313" key="2">
    <source>
        <dbReference type="Proteomes" id="UP000291380"/>
    </source>
</evidence>
<comment type="caution">
    <text evidence="1">The sequence shown here is derived from an EMBL/GenBank/DDBJ whole genome shotgun (WGS) entry which is preliminary data.</text>
</comment>
<dbReference type="OrthoDB" id="9149534at2"/>
<accession>A0A4R0EGA1</accession>